<feature type="domain" description="VWFA" evidence="8">
    <location>
        <begin position="26"/>
        <end position="197"/>
    </location>
</feature>
<dbReference type="InterPro" id="IPR001881">
    <property type="entry name" value="EGF-like_Ca-bd_dom"/>
</dbReference>
<dbReference type="FunFam" id="3.40.50.410:FF:000058">
    <property type="entry name" value="von Willebrand factor A domain containing 2"/>
    <property type="match status" value="1"/>
</dbReference>
<name>A0A8D2IVD8_VARKO</name>
<reference evidence="9" key="2">
    <citation type="submission" date="2025-09" db="UniProtKB">
        <authorList>
            <consortium name="Ensembl"/>
        </authorList>
    </citation>
    <scope>IDENTIFICATION</scope>
</reference>
<dbReference type="FunFam" id="3.40.50.410:FF:000054">
    <property type="entry name" value="von Willebrand factor A domain containing 2"/>
    <property type="match status" value="1"/>
</dbReference>
<dbReference type="Proteomes" id="UP000694545">
    <property type="component" value="Unplaced"/>
</dbReference>
<dbReference type="InterPro" id="IPR036465">
    <property type="entry name" value="vWFA_dom_sf"/>
</dbReference>
<dbReference type="SMART" id="SM00327">
    <property type="entry name" value="VWA"/>
    <property type="match status" value="3"/>
</dbReference>
<dbReference type="PROSITE" id="PS50234">
    <property type="entry name" value="VWFA"/>
    <property type="match status" value="3"/>
</dbReference>
<dbReference type="CDD" id="cd00053">
    <property type="entry name" value="EGF"/>
    <property type="match status" value="1"/>
</dbReference>
<accession>A0A8D2IVD8</accession>
<dbReference type="CDD" id="cd01472">
    <property type="entry name" value="vWA_collagen"/>
    <property type="match status" value="1"/>
</dbReference>
<dbReference type="GO" id="GO:0005604">
    <property type="term" value="C:basement membrane"/>
    <property type="evidence" value="ECO:0007669"/>
    <property type="project" value="TreeGrafter"/>
</dbReference>
<comment type="caution">
    <text evidence="5">Lacks conserved residue(s) required for the propagation of feature annotation.</text>
</comment>
<evidence type="ECO:0000256" key="4">
    <source>
        <dbReference type="ARBA" id="ARBA00023157"/>
    </source>
</evidence>
<keyword evidence="1 5" id="KW-0245">EGF-like domain</keyword>
<dbReference type="PROSITE" id="PS50026">
    <property type="entry name" value="EGF_3"/>
    <property type="match status" value="2"/>
</dbReference>
<dbReference type="PANTHER" id="PTHR24020:SF37">
    <property type="entry name" value="VON WILLEBRAND FACTOR A DOMAIN-CONTAINING PROTEIN 2"/>
    <property type="match status" value="1"/>
</dbReference>
<dbReference type="SUPFAM" id="SSF53300">
    <property type="entry name" value="vWA-like"/>
    <property type="match status" value="3"/>
</dbReference>
<dbReference type="SMART" id="SM00179">
    <property type="entry name" value="EGF_CA"/>
    <property type="match status" value="2"/>
</dbReference>
<dbReference type="FunFam" id="3.40.50.410:FF:000047">
    <property type="entry name" value="von Willebrand factor A domain containing 2"/>
    <property type="match status" value="1"/>
</dbReference>
<dbReference type="Gene3D" id="2.10.25.10">
    <property type="entry name" value="Laminin"/>
    <property type="match status" value="2"/>
</dbReference>
<dbReference type="GO" id="GO:0005615">
    <property type="term" value="C:extracellular space"/>
    <property type="evidence" value="ECO:0007669"/>
    <property type="project" value="TreeGrafter"/>
</dbReference>
<evidence type="ECO:0000256" key="2">
    <source>
        <dbReference type="ARBA" id="ARBA00022729"/>
    </source>
</evidence>
<feature type="domain" description="VWFA" evidence="8">
    <location>
        <begin position="508"/>
        <end position="682"/>
    </location>
</feature>
<feature type="chain" id="PRO_5034968303" evidence="6">
    <location>
        <begin position="23"/>
        <end position="730"/>
    </location>
</feature>
<keyword evidence="4" id="KW-1015">Disulfide bond</keyword>
<dbReference type="GO" id="GO:0005509">
    <property type="term" value="F:calcium ion binding"/>
    <property type="evidence" value="ECO:0007669"/>
    <property type="project" value="InterPro"/>
</dbReference>
<dbReference type="Pfam" id="PF00008">
    <property type="entry name" value="EGF"/>
    <property type="match status" value="1"/>
</dbReference>
<dbReference type="AlphaFoldDB" id="A0A8D2IVD8"/>
<dbReference type="Gene3D" id="3.40.50.410">
    <property type="entry name" value="von Willebrand factor, type A domain"/>
    <property type="match status" value="3"/>
</dbReference>
<dbReference type="PROSITE" id="PS01186">
    <property type="entry name" value="EGF_2"/>
    <property type="match status" value="1"/>
</dbReference>
<proteinExistence type="predicted"/>
<sequence length="730" mass="79989">MEQCGFLLLLPCPCLLPVMNCSAPVDILFLLDGSYSIGKGNFERSKYFTIKLCDALDISPEKVRVGAIQFSNTPFLEFSLDTYFTKQEIKSKLKKIVFKGGRTETGLALKYILRKGFHGGRNSLVRKILVILTDGKSQGNVGIPAKQLKENGIAIFAVGVSFPRWEELHALASEPTDRHILYAENTDDALNGLYTTLTGSAICRAAFPGCKTESHPCEHKTLERVKELVGNYFCWKGSKSSHAVHTSLCPFYNWRNIFIKYPSRCYRTTCPDPCDSHPCQNGGTCIQQGLEGYYCVCPVGFGGDANCAPKLSLECTVDLLFLVDSSSSTTLEGFLRYKAFLKRFMQAVWSGETLSDVGVAQYSNNVKVTVALGDPKDMSSLVKAIDAMQFSGGSTLTGKALRYITQHGFKSAAVFADVPDNLPRVVILLTDSNAQDSVVEAAKYSRSQGIFLIGIGSKFLRAELDEITGNAKWTILYSTPQDLFNKITELQRKICIIESQGCPSQPLDLVFALDSSASVGWNNFVQLKTFVSRLLLQFDISRDVTQIGLVVFGKRPQTVFGLDTHVNSSTLHEAIKQAPIVGGSASVGSALLHIYDDIMTAHKGARPGVKKIVVVITGGVGVEDAVVPAQQLRNNDISLFVIGMDHDRTGSLLRTAGSHNSLLKIASYEDLKSHEGLIMDWLCDEARRPVNLCVPNPCMNDGVCVPENGSYWCQCQGWEGPHCENSKALL</sequence>
<dbReference type="GO" id="GO:0007161">
    <property type="term" value="P:calcium-independent cell-matrix adhesion"/>
    <property type="evidence" value="ECO:0007669"/>
    <property type="project" value="TreeGrafter"/>
</dbReference>
<evidence type="ECO:0000256" key="5">
    <source>
        <dbReference type="PROSITE-ProRule" id="PRU00076"/>
    </source>
</evidence>
<dbReference type="InterPro" id="IPR000742">
    <property type="entry name" value="EGF"/>
</dbReference>
<evidence type="ECO:0000256" key="3">
    <source>
        <dbReference type="ARBA" id="ARBA00022737"/>
    </source>
</evidence>
<evidence type="ECO:0000313" key="10">
    <source>
        <dbReference type="Proteomes" id="UP000694545"/>
    </source>
</evidence>
<evidence type="ECO:0000259" key="7">
    <source>
        <dbReference type="PROSITE" id="PS50026"/>
    </source>
</evidence>
<dbReference type="InterPro" id="IPR050525">
    <property type="entry name" value="ECM_Assembly_Org"/>
</dbReference>
<dbReference type="InterPro" id="IPR002035">
    <property type="entry name" value="VWF_A"/>
</dbReference>
<reference evidence="9" key="1">
    <citation type="submission" date="2025-08" db="UniProtKB">
        <authorList>
            <consortium name="Ensembl"/>
        </authorList>
    </citation>
    <scope>IDENTIFICATION</scope>
</reference>
<dbReference type="SUPFAM" id="SSF57196">
    <property type="entry name" value="EGF/Laminin"/>
    <property type="match status" value="1"/>
</dbReference>
<dbReference type="Ensembl" id="ENSVKKT00000005458.1">
    <property type="protein sequence ID" value="ENSVKKP00000005310.1"/>
    <property type="gene ID" value="ENSVKKG00000003918.1"/>
</dbReference>
<dbReference type="CDD" id="cd01450">
    <property type="entry name" value="vWFA_subfamily_ECM"/>
    <property type="match status" value="1"/>
</dbReference>
<dbReference type="Pfam" id="PF00092">
    <property type="entry name" value="VWA"/>
    <property type="match status" value="3"/>
</dbReference>
<dbReference type="OMA" id="MWCSAAM"/>
<keyword evidence="3" id="KW-0677">Repeat</keyword>
<dbReference type="SMART" id="SM00181">
    <property type="entry name" value="EGF"/>
    <property type="match status" value="2"/>
</dbReference>
<dbReference type="FunFam" id="2.10.25.10:FF:000066">
    <property type="entry name" value="FAT atypical cadherin 4"/>
    <property type="match status" value="1"/>
</dbReference>
<evidence type="ECO:0000256" key="6">
    <source>
        <dbReference type="SAM" id="SignalP"/>
    </source>
</evidence>
<protein>
    <submittedName>
        <fullName evidence="9">von Willebrand factor A domain containing 2</fullName>
    </submittedName>
</protein>
<keyword evidence="10" id="KW-1185">Reference proteome</keyword>
<feature type="signal peptide" evidence="6">
    <location>
        <begin position="1"/>
        <end position="22"/>
    </location>
</feature>
<evidence type="ECO:0000313" key="9">
    <source>
        <dbReference type="Ensembl" id="ENSVKKP00000005310.1"/>
    </source>
</evidence>
<feature type="domain" description="VWFA" evidence="8">
    <location>
        <begin position="318"/>
        <end position="494"/>
    </location>
</feature>
<evidence type="ECO:0000259" key="8">
    <source>
        <dbReference type="PROSITE" id="PS50234"/>
    </source>
</evidence>
<dbReference type="CDD" id="cd00054">
    <property type="entry name" value="EGF_CA"/>
    <property type="match status" value="1"/>
</dbReference>
<keyword evidence="2 6" id="KW-0732">Signal</keyword>
<feature type="domain" description="EGF-like" evidence="7">
    <location>
        <begin position="271"/>
        <end position="308"/>
    </location>
</feature>
<feature type="domain" description="EGF-like" evidence="7">
    <location>
        <begin position="689"/>
        <end position="724"/>
    </location>
</feature>
<dbReference type="PRINTS" id="PR00453">
    <property type="entry name" value="VWFADOMAIN"/>
</dbReference>
<evidence type="ECO:0000256" key="1">
    <source>
        <dbReference type="ARBA" id="ARBA00022536"/>
    </source>
</evidence>
<dbReference type="PANTHER" id="PTHR24020">
    <property type="entry name" value="COLLAGEN ALPHA"/>
    <property type="match status" value="1"/>
</dbReference>
<organism evidence="9 10">
    <name type="scientific">Varanus komodoensis</name>
    <name type="common">Komodo dragon</name>
    <dbReference type="NCBI Taxonomy" id="61221"/>
    <lineage>
        <taxon>Eukaryota</taxon>
        <taxon>Metazoa</taxon>
        <taxon>Chordata</taxon>
        <taxon>Craniata</taxon>
        <taxon>Vertebrata</taxon>
        <taxon>Euteleostomi</taxon>
        <taxon>Lepidosauria</taxon>
        <taxon>Squamata</taxon>
        <taxon>Bifurcata</taxon>
        <taxon>Unidentata</taxon>
        <taxon>Episquamata</taxon>
        <taxon>Toxicofera</taxon>
        <taxon>Anguimorpha</taxon>
        <taxon>Paleoanguimorpha</taxon>
        <taxon>Varanoidea</taxon>
        <taxon>Varanidae</taxon>
        <taxon>Varanus</taxon>
    </lineage>
</organism>